<dbReference type="Proteomes" id="UP000266841">
    <property type="component" value="Unassembled WGS sequence"/>
</dbReference>
<comment type="caution">
    <text evidence="2">The sequence shown here is derived from an EMBL/GenBank/DDBJ whole genome shotgun (WGS) entry which is preliminary data.</text>
</comment>
<evidence type="ECO:0000313" key="3">
    <source>
        <dbReference type="Proteomes" id="UP000266841"/>
    </source>
</evidence>
<evidence type="ECO:0000313" key="2">
    <source>
        <dbReference type="EMBL" id="EJK73926.1"/>
    </source>
</evidence>
<dbReference type="EMBL" id="AGNL01004096">
    <property type="protein sequence ID" value="EJK73926.1"/>
    <property type="molecule type" value="Genomic_DNA"/>
</dbReference>
<proteinExistence type="predicted"/>
<evidence type="ECO:0000256" key="1">
    <source>
        <dbReference type="SAM" id="MobiDB-lite"/>
    </source>
</evidence>
<protein>
    <submittedName>
        <fullName evidence="2">Uncharacterized protein</fullName>
    </submittedName>
</protein>
<organism evidence="2 3">
    <name type="scientific">Thalassiosira oceanica</name>
    <name type="common">Marine diatom</name>
    <dbReference type="NCBI Taxonomy" id="159749"/>
    <lineage>
        <taxon>Eukaryota</taxon>
        <taxon>Sar</taxon>
        <taxon>Stramenopiles</taxon>
        <taxon>Ochrophyta</taxon>
        <taxon>Bacillariophyta</taxon>
        <taxon>Coscinodiscophyceae</taxon>
        <taxon>Thalassiosirophycidae</taxon>
        <taxon>Thalassiosirales</taxon>
        <taxon>Thalassiosiraceae</taxon>
        <taxon>Thalassiosira</taxon>
    </lineage>
</organism>
<reference evidence="2 3" key="1">
    <citation type="journal article" date="2012" name="Genome Biol.">
        <title>Genome and low-iron response of an oceanic diatom adapted to chronic iron limitation.</title>
        <authorList>
            <person name="Lommer M."/>
            <person name="Specht M."/>
            <person name="Roy A.S."/>
            <person name="Kraemer L."/>
            <person name="Andreson R."/>
            <person name="Gutowska M.A."/>
            <person name="Wolf J."/>
            <person name="Bergner S.V."/>
            <person name="Schilhabel M.B."/>
            <person name="Klostermeier U.C."/>
            <person name="Beiko R.G."/>
            <person name="Rosenstiel P."/>
            <person name="Hippler M."/>
            <person name="Laroche J."/>
        </authorList>
    </citation>
    <scope>NUCLEOTIDE SEQUENCE [LARGE SCALE GENOMIC DNA]</scope>
    <source>
        <strain evidence="2 3">CCMP1005</strain>
    </source>
</reference>
<feature type="region of interest" description="Disordered" evidence="1">
    <location>
        <begin position="184"/>
        <end position="220"/>
    </location>
</feature>
<sequence length="238" mass="26321">VSKSVPGESELDTCRRFGCLVDREQMLCQLGMDVSRENSTFSNSARRKSLDCNYQIPLETAYEDFGVERKLVELRPATAHSEKQASSKTGKRLCKIKSRARTSLGNIGMRAPSKGTASEEMKTKVLSLIRGKHPKHSVGVPKSIVAVVSCREDQTVEKPTYDLMTGYDRRLVSRDMLVLSNRRMPQAANSLPNSTPSDVLSSSQRKEGTPSISSCGDTTVKWGNGRKERRMFSSGISI</sequence>
<feature type="compositionally biased region" description="Polar residues" evidence="1">
    <location>
        <begin position="187"/>
        <end position="203"/>
    </location>
</feature>
<dbReference type="AlphaFoldDB" id="K0TJ60"/>
<feature type="non-terminal residue" evidence="2">
    <location>
        <position position="1"/>
    </location>
</feature>
<name>K0TJ60_THAOC</name>
<accession>K0TJ60</accession>
<keyword evidence="3" id="KW-1185">Reference proteome</keyword>
<gene>
    <name evidence="2" type="ORF">THAOC_04428</name>
</gene>